<reference evidence="2 3" key="1">
    <citation type="submission" date="2020-08" db="EMBL/GenBank/DDBJ databases">
        <title>Genomic Encyclopedia of Type Strains, Phase IV (KMG-IV): sequencing the most valuable type-strain genomes for metagenomic binning, comparative biology and taxonomic classification.</title>
        <authorList>
            <person name="Goeker M."/>
        </authorList>
    </citation>
    <scope>NUCLEOTIDE SEQUENCE [LARGE SCALE GENOMIC DNA]</scope>
    <source>
        <strain evidence="2 3">DSM 25897</strain>
    </source>
</reference>
<feature type="compositionally biased region" description="Basic and acidic residues" evidence="1">
    <location>
        <begin position="267"/>
        <end position="282"/>
    </location>
</feature>
<evidence type="ECO:0000256" key="1">
    <source>
        <dbReference type="SAM" id="MobiDB-lite"/>
    </source>
</evidence>
<proteinExistence type="predicted"/>
<name>A0A7W7Y115_9GAMM</name>
<keyword evidence="3" id="KW-1185">Reference proteome</keyword>
<accession>A0A7W7Y115</accession>
<comment type="caution">
    <text evidence="2">The sequence shown here is derived from an EMBL/GenBank/DDBJ whole genome shotgun (WGS) entry which is preliminary data.</text>
</comment>
<dbReference type="Pfam" id="PF07793">
    <property type="entry name" value="DUF1631"/>
    <property type="match status" value="1"/>
</dbReference>
<dbReference type="AlphaFoldDB" id="A0A7W7Y115"/>
<dbReference type="InterPro" id="IPR012434">
    <property type="entry name" value="DUF1631"/>
</dbReference>
<protein>
    <recommendedName>
        <fullName evidence="4">DUF1631 domain-containing protein</fullName>
    </recommendedName>
</protein>
<gene>
    <name evidence="2" type="ORF">HNQ58_002027</name>
</gene>
<evidence type="ECO:0000313" key="2">
    <source>
        <dbReference type="EMBL" id="MBB5016117.1"/>
    </source>
</evidence>
<dbReference type="RefSeq" id="WP_183948788.1">
    <property type="nucleotide sequence ID" value="NZ_JACHHX010000014.1"/>
</dbReference>
<sequence>MPASAAPPNPSLDTPPPTLSTRPFPRRVRRLLEGVLEFASDEIERALNITLNDVEQQLFKLAEQARSNDVQQRCFEALRAVKRGRADVTPRYMIGLEAALAGIKDPPEPEKNAAVGITRFGELALVEDVELDEAAVLDEIAGRAEIRNSLPLYLLCQRFGVLAGRPAFEAERLPVGPHALCRILQQAIACLELNSEHRMLVFRQFDRQLMPVYGAFVEALNTFLIREGVLPRLTYVPVRPRPPRAEPVVANEAETAAPRLPRSGAPDADRTPAMRRRADSGLRPHTAWPGETTWSPPSAPAPDSDSDSGEANEMFAILRQLLAGRRQLAGKFGQPGGTPARSGPAFVASQEDVESVLGLLQQKPASAVLVDGKPAPRSVHHVKQDLLAQLRQWAPEGAAPTLADEDADTIDLVGMLFDHIMKDVRPNSPAAVLLAKLQVPLLRVALRDKGFFTRQRHPARQMLNAIAESGAYWVGEDEAERGTVEKMRMLVDRVVTEFNGDPTLFEALLQDLSGHLQTSVHKAEIAERRHVEAARGKERLALARMRASEAIGARVKGKKLPRFVHTLLTQAWADVLALTALRQGEDSELFARQLAIADRLVRATSAPAGSEDALSADEAAQMRQEIEQALTQVGYHGEDAAAIAARMVSGSDEGGDRGGGEDAASRTELALRMKARTRLGEELEAQKRKAKTTPLDEEGKACLEQIKHLPFGTWFEFMSNQQGDRVRRRLSWYSTITGHALFVNHRGQRVGEYTLEWLAQAMAAQQVRIVPAEKGTIIDRAWSAILGALRSFSGNAGDERGGSQS</sequence>
<dbReference type="EMBL" id="JACHHX010000014">
    <property type="protein sequence ID" value="MBB5016117.1"/>
    <property type="molecule type" value="Genomic_DNA"/>
</dbReference>
<evidence type="ECO:0008006" key="4">
    <source>
        <dbReference type="Google" id="ProtNLM"/>
    </source>
</evidence>
<feature type="compositionally biased region" description="Pro residues" evidence="1">
    <location>
        <begin position="1"/>
        <end position="18"/>
    </location>
</feature>
<feature type="region of interest" description="Disordered" evidence="1">
    <location>
        <begin position="241"/>
        <end position="309"/>
    </location>
</feature>
<dbReference type="Proteomes" id="UP000519004">
    <property type="component" value="Unassembled WGS sequence"/>
</dbReference>
<feature type="region of interest" description="Disordered" evidence="1">
    <location>
        <begin position="1"/>
        <end position="23"/>
    </location>
</feature>
<organism evidence="2 3">
    <name type="scientific">Rehaibacterium terrae</name>
    <dbReference type="NCBI Taxonomy" id="1341696"/>
    <lineage>
        <taxon>Bacteria</taxon>
        <taxon>Pseudomonadati</taxon>
        <taxon>Pseudomonadota</taxon>
        <taxon>Gammaproteobacteria</taxon>
        <taxon>Lysobacterales</taxon>
        <taxon>Lysobacteraceae</taxon>
        <taxon>Rehaibacterium</taxon>
    </lineage>
</organism>
<evidence type="ECO:0000313" key="3">
    <source>
        <dbReference type="Proteomes" id="UP000519004"/>
    </source>
</evidence>